<dbReference type="Pfam" id="PF10049">
    <property type="entry name" value="DUF2283"/>
    <property type="match status" value="1"/>
</dbReference>
<evidence type="ECO:0008006" key="3">
    <source>
        <dbReference type="Google" id="ProtNLM"/>
    </source>
</evidence>
<name>A0A366MA62_9EURY</name>
<evidence type="ECO:0000313" key="1">
    <source>
        <dbReference type="EMBL" id="RBQ23076.1"/>
    </source>
</evidence>
<comment type="caution">
    <text evidence="1">The sequence shown here is derived from an EMBL/GenBank/DDBJ whole genome shotgun (WGS) entry which is preliminary data.</text>
</comment>
<gene>
    <name evidence="1" type="ORF">ALNOE001_12010</name>
</gene>
<dbReference type="Proteomes" id="UP000253099">
    <property type="component" value="Unassembled WGS sequence"/>
</dbReference>
<sequence length="69" mass="7911">MAIAKILNYEYDSELDALYIKNRDYDSPKATSLTDNIMLDLTEKEEVVGLEIINISHSLNTSVQNLEKY</sequence>
<reference evidence="1 2" key="1">
    <citation type="submission" date="2018-06" db="EMBL/GenBank/DDBJ databases">
        <title>Genomic insight into two independent archaeal endosymbiosis events.</title>
        <authorList>
            <person name="Lind A.E."/>
            <person name="Lewis W.H."/>
            <person name="Spang A."/>
            <person name="Guy L."/>
            <person name="Embley M.T."/>
            <person name="Ettema T.J.G."/>
        </authorList>
    </citation>
    <scope>NUCLEOTIDE SEQUENCE [LARGE SCALE GENOMIC DNA]</scope>
    <source>
        <strain evidence="1">NOE</strain>
    </source>
</reference>
<dbReference type="InterPro" id="IPR019270">
    <property type="entry name" value="DUF2283"/>
</dbReference>
<proteinExistence type="predicted"/>
<keyword evidence="2" id="KW-1185">Reference proteome</keyword>
<organism evidence="1 2">
    <name type="scientific">Candidatus Methanobinarius endosymbioticus</name>
    <dbReference type="NCBI Taxonomy" id="2006182"/>
    <lineage>
        <taxon>Archaea</taxon>
        <taxon>Methanobacteriati</taxon>
        <taxon>Methanobacteriota</taxon>
        <taxon>Methanomada group</taxon>
        <taxon>Methanobacteria</taxon>
        <taxon>Methanobacteriales</taxon>
        <taxon>Methanobacteriaceae</taxon>
        <taxon>Candidatus Methanobinarius</taxon>
    </lineage>
</organism>
<evidence type="ECO:0000313" key="2">
    <source>
        <dbReference type="Proteomes" id="UP000253099"/>
    </source>
</evidence>
<dbReference type="EMBL" id="NIZT01000029">
    <property type="protein sequence ID" value="RBQ23076.1"/>
    <property type="molecule type" value="Genomic_DNA"/>
</dbReference>
<accession>A0A366MA62</accession>
<protein>
    <recommendedName>
        <fullName evidence="3">DUF2283 domain-containing protein</fullName>
    </recommendedName>
</protein>
<dbReference type="AlphaFoldDB" id="A0A366MA62"/>